<dbReference type="Pfam" id="PF10978">
    <property type="entry name" value="DUF2785"/>
    <property type="match status" value="1"/>
</dbReference>
<accession>A0ABZ1GPU2</accession>
<dbReference type="Proteomes" id="UP001335325">
    <property type="component" value="Chromosome"/>
</dbReference>
<organism evidence="1 2">
    <name type="scientific">Streptomyces hirsutus</name>
    <dbReference type="NCBI Taxonomy" id="35620"/>
    <lineage>
        <taxon>Bacteria</taxon>
        <taxon>Bacillati</taxon>
        <taxon>Actinomycetota</taxon>
        <taxon>Actinomycetes</taxon>
        <taxon>Kitasatosporales</taxon>
        <taxon>Streptomycetaceae</taxon>
        <taxon>Streptomyces</taxon>
    </lineage>
</organism>
<dbReference type="EMBL" id="CP109134">
    <property type="protein sequence ID" value="WSD07159.1"/>
    <property type="molecule type" value="Genomic_DNA"/>
</dbReference>
<gene>
    <name evidence="1" type="ORF">OIE73_16240</name>
</gene>
<dbReference type="GeneID" id="91544150"/>
<evidence type="ECO:0000313" key="2">
    <source>
        <dbReference type="Proteomes" id="UP001335325"/>
    </source>
</evidence>
<sequence>MSADLVDWASIAAADFPFPKGIPASQLAVELSAMLVSPDPEIRDDYAYTGAARWIGKGHFDEVLEVLGDTAASRFTHPEVQARTFAPLILCSVLTRGHTVPGLVPKEAAERWYARFSAWYLAEQDTRGWDNSLGWLHAVAHGADAAAAFAKALPDRRTELLELCAHRITAKQTDYRYRQLEDARLARALTRILQAPGLNREEATGWLTVVVAALDGGGPGPVPVWAFNTFATLQSLHLHLTRGLADEGTPPHAEAVAARACDLLRVPYYWLD</sequence>
<dbReference type="RefSeq" id="WP_326753229.1">
    <property type="nucleotide sequence ID" value="NZ_CP109134.1"/>
</dbReference>
<name>A0ABZ1GPU2_9ACTN</name>
<dbReference type="InterPro" id="IPR021247">
    <property type="entry name" value="DUF2785"/>
</dbReference>
<reference evidence="1 2" key="1">
    <citation type="submission" date="2022-10" db="EMBL/GenBank/DDBJ databases">
        <title>The complete genomes of actinobacterial strains from the NBC collection.</title>
        <authorList>
            <person name="Joergensen T.S."/>
            <person name="Alvarez Arevalo M."/>
            <person name="Sterndorff E.B."/>
            <person name="Faurdal D."/>
            <person name="Vuksanovic O."/>
            <person name="Mourched A.-S."/>
            <person name="Charusanti P."/>
            <person name="Shaw S."/>
            <person name="Blin K."/>
            <person name="Weber T."/>
        </authorList>
    </citation>
    <scope>NUCLEOTIDE SEQUENCE [LARGE SCALE GENOMIC DNA]</scope>
    <source>
        <strain evidence="1 2">NBC 01753</strain>
    </source>
</reference>
<evidence type="ECO:0000313" key="1">
    <source>
        <dbReference type="EMBL" id="WSD07159.1"/>
    </source>
</evidence>
<protein>
    <submittedName>
        <fullName evidence="1">DUF2785 domain-containing protein</fullName>
    </submittedName>
</protein>
<keyword evidence="2" id="KW-1185">Reference proteome</keyword>
<proteinExistence type="predicted"/>